<comment type="caution">
    <text evidence="1">The sequence shown here is derived from an EMBL/GenBank/DDBJ whole genome shotgun (WGS) entry which is preliminary data.</text>
</comment>
<reference evidence="1" key="1">
    <citation type="submission" date="2023-10" db="EMBL/GenBank/DDBJ databases">
        <title>Genome assembly of Pristionchus species.</title>
        <authorList>
            <person name="Yoshida K."/>
            <person name="Sommer R.J."/>
        </authorList>
    </citation>
    <scope>NUCLEOTIDE SEQUENCE</scope>
    <source>
        <strain evidence="1">RS5133</strain>
    </source>
</reference>
<evidence type="ECO:0000313" key="2">
    <source>
        <dbReference type="Proteomes" id="UP001432322"/>
    </source>
</evidence>
<sequence>MKEYEDFVFKNLQTMAICLSRVDTVRPHEIERRLLGDLINGVDNLPLNHNVRSSLLATGFYLLYCKPEKMTKDLISMMANSLPVLTSMKWIDDSVSCKQDKVTIQESFAFHFNTCLSEIAARLQCNGRMEDRDIIVNTQIETLACSVNAIVREVTDDEKKDDAPTKVYAMRLVSFVLGLLRSFGRSSEEGEKPLIAHVFPLKFEQYNGSEETKSNLRLSTDWDVMLANEGTEAQNKNDAKDPNRLRRLASRHATSFVVSSPFRITPEELEKLFDTMQMILKKEVVERLDEIAGELFSHGSIKRFPYGRVSE</sequence>
<feature type="non-terminal residue" evidence="1">
    <location>
        <position position="311"/>
    </location>
</feature>
<dbReference type="AlphaFoldDB" id="A0AAV5VHK8"/>
<evidence type="ECO:0000313" key="1">
    <source>
        <dbReference type="EMBL" id="GMT18881.1"/>
    </source>
</evidence>
<protein>
    <submittedName>
        <fullName evidence="1">Uncharacterized protein</fullName>
    </submittedName>
</protein>
<organism evidence="1 2">
    <name type="scientific">Pristionchus fissidentatus</name>
    <dbReference type="NCBI Taxonomy" id="1538716"/>
    <lineage>
        <taxon>Eukaryota</taxon>
        <taxon>Metazoa</taxon>
        <taxon>Ecdysozoa</taxon>
        <taxon>Nematoda</taxon>
        <taxon>Chromadorea</taxon>
        <taxon>Rhabditida</taxon>
        <taxon>Rhabditina</taxon>
        <taxon>Diplogasteromorpha</taxon>
        <taxon>Diplogasteroidea</taxon>
        <taxon>Neodiplogasteridae</taxon>
        <taxon>Pristionchus</taxon>
    </lineage>
</organism>
<proteinExistence type="predicted"/>
<gene>
    <name evidence="1" type="ORF">PFISCL1PPCAC_10178</name>
</gene>
<accession>A0AAV5VHK8</accession>
<keyword evidence="2" id="KW-1185">Reference proteome</keyword>
<name>A0AAV5VHK8_9BILA</name>
<dbReference type="EMBL" id="BTSY01000003">
    <property type="protein sequence ID" value="GMT18881.1"/>
    <property type="molecule type" value="Genomic_DNA"/>
</dbReference>
<dbReference type="Proteomes" id="UP001432322">
    <property type="component" value="Unassembled WGS sequence"/>
</dbReference>